<sequence length="420" mass="48792">MKILTIIKYLHIINASKPVQQLQKLTPTFSNVILNIKNSTSINFHNQNNESLDLQKPVLEPQKMTSSFNSNLFDTKIDINEKFCNILFDKKVDLNENLCNILIDKKVDLNENLCTQDTCYIMMNESGKEMYISLKTNNYEHGESKEVQKETEVDFGHKLVLPLLKINLIKNRVQGNLELKMDENMRIGEDVEEKFKFDLYTEEGNGLSISIKEKINFIEDEQEVNNFDEVMNVVKDEGILITEEDTSIIKEDSRITEENTSIIKEDNILIEENTSIIKEDNILIEEDTRTTKEDNILIEEDASITKEDNKLAEEIKIKLTWLQKEILVDKKNDLKLKEIIISISKKDDSNSKLNFSRNITEKENKLSKENLNVKSSKNFSTSAKDILSNGHKKLKETFDDCLVSALMFYMYIMYYFQINC</sequence>
<dbReference type="AlphaFoldDB" id="T0MG51"/>
<protein>
    <submittedName>
        <fullName evidence="1">Cell surface protein</fullName>
    </submittedName>
</protein>
<proteinExistence type="predicted"/>
<dbReference type="EMBL" id="KE647341">
    <property type="protein sequence ID" value="EQB60000.1"/>
    <property type="molecule type" value="Genomic_DNA"/>
</dbReference>
<evidence type="ECO:0000313" key="1">
    <source>
        <dbReference type="EMBL" id="EQB60000.1"/>
    </source>
</evidence>
<dbReference type="Proteomes" id="UP000053780">
    <property type="component" value="Unassembled WGS sequence"/>
</dbReference>
<keyword evidence="2" id="KW-1185">Reference proteome</keyword>
<reference evidence="1 2" key="1">
    <citation type="journal article" date="2013" name="BMC Genomics">
        <title>Genome sequencing and comparative genomics of honey bee microsporidia, Nosema apis reveal novel insights into host-parasite interactions.</title>
        <authorList>
            <person name="Chen Yp."/>
            <person name="Pettis J.S."/>
            <person name="Zhao Y."/>
            <person name="Liu X."/>
            <person name="Tallon L.J."/>
            <person name="Sadzewicz L.D."/>
            <person name="Li R."/>
            <person name="Zheng H."/>
            <person name="Huang S."/>
            <person name="Zhang X."/>
            <person name="Hamilton M.C."/>
            <person name="Pernal S.F."/>
            <person name="Melathopoulos A.P."/>
            <person name="Yan X."/>
            <person name="Evans J.D."/>
        </authorList>
    </citation>
    <scope>NUCLEOTIDE SEQUENCE [LARGE SCALE GENOMIC DNA]</scope>
    <source>
        <strain evidence="1 2">BRL 01</strain>
    </source>
</reference>
<dbReference type="HOGENOM" id="CLU_653989_0_0_1"/>
<organism evidence="1 2">
    <name type="scientific">Vairimorpha apis BRL 01</name>
    <dbReference type="NCBI Taxonomy" id="1037528"/>
    <lineage>
        <taxon>Eukaryota</taxon>
        <taxon>Fungi</taxon>
        <taxon>Fungi incertae sedis</taxon>
        <taxon>Microsporidia</taxon>
        <taxon>Nosematidae</taxon>
        <taxon>Vairimorpha</taxon>
    </lineage>
</organism>
<dbReference type="VEuPathDB" id="MicrosporidiaDB:NAPIS_ORF02448"/>
<evidence type="ECO:0000313" key="2">
    <source>
        <dbReference type="Proteomes" id="UP000053780"/>
    </source>
</evidence>
<accession>T0MG51</accession>
<name>T0MG51_9MICR</name>
<gene>
    <name evidence="1" type="ORF">NAPIS_ORF02448</name>
</gene>
<dbReference type="OrthoDB" id="6158299at2759"/>